<evidence type="ECO:0008006" key="4">
    <source>
        <dbReference type="Google" id="ProtNLM"/>
    </source>
</evidence>
<feature type="region of interest" description="Disordered" evidence="1">
    <location>
        <begin position="281"/>
        <end position="301"/>
    </location>
</feature>
<gene>
    <name evidence="2" type="ORF">SAMN05192570_0589</name>
</gene>
<dbReference type="AlphaFoldDB" id="A0A1I6NWL8"/>
<sequence length="301" mass="31143">MLTLAFVAALTAGSPAVARQPDAAPVVAAERAFAADAATLGVAGSFNKWAVPEAIVIAGGRAQRIGEVYPDRPRPADEPLLEWWPNFAGIARSGDLGFTTGGVAVGGQRTGHYFTIWKRQADGSWRWIYDGGSGASAANVPGPDSDPVILEVGPEPPAPAAGDRAFAEVREAEAELARDAAVDQEAAHLAVMADNGRLYVAPQPPAIGRGAFAGALDGWPATFRFGPTEGGGQSAYGDLVWTYGPALWERNGNERTGHYVRLWQGQAAGWRIVLAQLIPAPPPPPAPPAAPAAPTPPPAGG</sequence>
<dbReference type="SUPFAM" id="SSF54427">
    <property type="entry name" value="NTF2-like"/>
    <property type="match status" value="1"/>
</dbReference>
<protein>
    <recommendedName>
        <fullName evidence="4">DUF4440 domain-containing protein</fullName>
    </recommendedName>
</protein>
<evidence type="ECO:0000313" key="2">
    <source>
        <dbReference type="EMBL" id="SFS32238.1"/>
    </source>
</evidence>
<keyword evidence="3" id="KW-1185">Reference proteome</keyword>
<dbReference type="InterPro" id="IPR032710">
    <property type="entry name" value="NTF2-like_dom_sf"/>
</dbReference>
<dbReference type="Gene3D" id="3.10.450.50">
    <property type="match status" value="2"/>
</dbReference>
<dbReference type="RefSeq" id="WP_092306577.1">
    <property type="nucleotide sequence ID" value="NZ_FOZV01000001.1"/>
</dbReference>
<proteinExistence type="predicted"/>
<dbReference type="Proteomes" id="UP000198788">
    <property type="component" value="Unassembled WGS sequence"/>
</dbReference>
<accession>A0A1I6NWL8</accession>
<dbReference type="OrthoDB" id="7201546at2"/>
<organism evidence="2 3">
    <name type="scientific">Brevundimonas viscosa</name>
    <dbReference type="NCBI Taxonomy" id="871741"/>
    <lineage>
        <taxon>Bacteria</taxon>
        <taxon>Pseudomonadati</taxon>
        <taxon>Pseudomonadota</taxon>
        <taxon>Alphaproteobacteria</taxon>
        <taxon>Caulobacterales</taxon>
        <taxon>Caulobacteraceae</taxon>
        <taxon>Brevundimonas</taxon>
    </lineage>
</organism>
<evidence type="ECO:0000256" key="1">
    <source>
        <dbReference type="SAM" id="MobiDB-lite"/>
    </source>
</evidence>
<reference evidence="3" key="1">
    <citation type="submission" date="2016-10" db="EMBL/GenBank/DDBJ databases">
        <authorList>
            <person name="Varghese N."/>
            <person name="Submissions S."/>
        </authorList>
    </citation>
    <scope>NUCLEOTIDE SEQUENCE [LARGE SCALE GENOMIC DNA]</scope>
    <source>
        <strain evidence="3">CGMCC 1.10683</strain>
    </source>
</reference>
<evidence type="ECO:0000313" key="3">
    <source>
        <dbReference type="Proteomes" id="UP000198788"/>
    </source>
</evidence>
<dbReference type="EMBL" id="FOZV01000001">
    <property type="protein sequence ID" value="SFS32238.1"/>
    <property type="molecule type" value="Genomic_DNA"/>
</dbReference>
<name>A0A1I6NWL8_9CAUL</name>
<dbReference type="STRING" id="871741.SAMN05192570_0589"/>